<proteinExistence type="predicted"/>
<gene>
    <name evidence="1" type="ORF">SAMN05421738_10680</name>
</gene>
<dbReference type="InterPro" id="IPR009218">
    <property type="entry name" value="HD_phosphohydro"/>
</dbReference>
<dbReference type="RefSeq" id="WP_092907900.1">
    <property type="nucleotide sequence ID" value="NZ_FOUZ01000006.1"/>
</dbReference>
<dbReference type="SUPFAM" id="SSF109604">
    <property type="entry name" value="HD-domain/PDEase-like"/>
    <property type="match status" value="1"/>
</dbReference>
<dbReference type="GO" id="GO:0016787">
    <property type="term" value="F:hydrolase activity"/>
    <property type="evidence" value="ECO:0007669"/>
    <property type="project" value="UniProtKB-KW"/>
</dbReference>
<reference evidence="2" key="1">
    <citation type="submission" date="2016-10" db="EMBL/GenBank/DDBJ databases">
        <authorList>
            <person name="Varghese N."/>
            <person name="Submissions S."/>
        </authorList>
    </citation>
    <scope>NUCLEOTIDE SEQUENCE [LARGE SCALE GENOMIC DNA]</scope>
    <source>
        <strain evidence="2">XJ109</strain>
    </source>
</reference>
<dbReference type="PIRSF" id="PIRSF035170">
    <property type="entry name" value="HD_phosphohydro"/>
    <property type="match status" value="1"/>
</dbReference>
<dbReference type="PANTHER" id="PTHR21174:SF0">
    <property type="entry name" value="HD PHOSPHOHYDROLASE FAMILY PROTEIN-RELATED"/>
    <property type="match status" value="1"/>
</dbReference>
<sequence>METADLKDFFIKNLNQFSENETLNDMYWREINWFYDHKNLHYHTLQHISDMLIELLNVKVFIKDWNAVVFALFYHDCVYNTANFDNEEQSAKIAYQRLSEINVPQEILSKVNELILATKYHRKNQDQDINYFIDADLSILGQSTAKYSVYSENIRKEYEQFPTEIYNPSRKNVLKKFITQEKIYITDHFNYLYEQQARENLDFEINQL</sequence>
<dbReference type="Proteomes" id="UP000199149">
    <property type="component" value="Unassembled WGS sequence"/>
</dbReference>
<dbReference type="STRING" id="684065.SAMN05421738_10680"/>
<accession>A0A1I4W1J0</accession>
<protein>
    <submittedName>
        <fullName evidence="1">Predicted metal-dependent phosphohydrolase, HD superfamily</fullName>
    </submittedName>
</protein>
<organism evidence="1 2">
    <name type="scientific">Algoriella xinjiangensis</name>
    <dbReference type="NCBI Taxonomy" id="684065"/>
    <lineage>
        <taxon>Bacteria</taxon>
        <taxon>Pseudomonadati</taxon>
        <taxon>Bacteroidota</taxon>
        <taxon>Flavobacteriia</taxon>
        <taxon>Flavobacteriales</taxon>
        <taxon>Weeksellaceae</taxon>
        <taxon>Algoriella</taxon>
    </lineage>
</organism>
<dbReference type="OrthoDB" id="9808993at2"/>
<dbReference type="AlphaFoldDB" id="A0A1I4W1J0"/>
<name>A0A1I4W1J0_9FLAO</name>
<dbReference type="EMBL" id="FOUZ01000006">
    <property type="protein sequence ID" value="SFN07116.1"/>
    <property type="molecule type" value="Genomic_DNA"/>
</dbReference>
<dbReference type="PANTHER" id="PTHR21174">
    <property type="match status" value="1"/>
</dbReference>
<evidence type="ECO:0000313" key="1">
    <source>
        <dbReference type="EMBL" id="SFN07116.1"/>
    </source>
</evidence>
<evidence type="ECO:0000313" key="2">
    <source>
        <dbReference type="Proteomes" id="UP000199149"/>
    </source>
</evidence>
<keyword evidence="2" id="KW-1185">Reference proteome</keyword>
<dbReference type="Gene3D" id="1.10.3210.10">
    <property type="entry name" value="Hypothetical protein af1432"/>
    <property type="match status" value="1"/>
</dbReference>
<keyword evidence="1" id="KW-0378">Hydrolase</keyword>